<gene>
    <name evidence="2" type="ORF">D3873_00905</name>
</gene>
<evidence type="ECO:0008006" key="4">
    <source>
        <dbReference type="Google" id="ProtNLM"/>
    </source>
</evidence>
<dbReference type="OrthoDB" id="2967173at2"/>
<evidence type="ECO:0000313" key="2">
    <source>
        <dbReference type="EMBL" id="AYC28495.1"/>
    </source>
</evidence>
<sequence>MGKSKSTRRISLIVVCCCSGLLLAACNSKEPEIQLEVHVSPISPNEFNKLELGDRIINPTIEDFRQLTFRFHMEHSNAIDHRTIRMFDEWSNTLYSIGGQHRDWGSTSSSQDNENENFAKYTHDVVFYSRDVSEEELKNAFADATIYISWSDSQKHFQERTYSIGENLTFEQETKQK</sequence>
<dbReference type="Proteomes" id="UP000265725">
    <property type="component" value="Chromosome"/>
</dbReference>
<keyword evidence="3" id="KW-1185">Reference proteome</keyword>
<name>A0A385YP82_9BACL</name>
<organism evidence="2 3">
    <name type="scientific">Paenisporosarcina cavernae</name>
    <dbReference type="NCBI Taxonomy" id="2320858"/>
    <lineage>
        <taxon>Bacteria</taxon>
        <taxon>Bacillati</taxon>
        <taxon>Bacillota</taxon>
        <taxon>Bacilli</taxon>
        <taxon>Bacillales</taxon>
        <taxon>Caryophanaceae</taxon>
        <taxon>Paenisporosarcina</taxon>
    </lineage>
</organism>
<accession>A0A385YP82</accession>
<feature type="chain" id="PRO_5038536863" description="Lipoprotein" evidence="1">
    <location>
        <begin position="25"/>
        <end position="177"/>
    </location>
</feature>
<dbReference type="KEGG" id="paek:D3873_00905"/>
<evidence type="ECO:0000313" key="3">
    <source>
        <dbReference type="Proteomes" id="UP000265725"/>
    </source>
</evidence>
<proteinExistence type="predicted"/>
<feature type="signal peptide" evidence="1">
    <location>
        <begin position="1"/>
        <end position="24"/>
    </location>
</feature>
<reference evidence="3" key="1">
    <citation type="submission" date="2018-09" db="EMBL/GenBank/DDBJ databases">
        <authorList>
            <person name="Zhu H."/>
        </authorList>
    </citation>
    <scope>NUCLEOTIDE SEQUENCE [LARGE SCALE GENOMIC DNA]</scope>
    <source>
        <strain evidence="3">K2R23-3</strain>
    </source>
</reference>
<dbReference type="EMBL" id="CP032418">
    <property type="protein sequence ID" value="AYC28495.1"/>
    <property type="molecule type" value="Genomic_DNA"/>
</dbReference>
<evidence type="ECO:0000256" key="1">
    <source>
        <dbReference type="SAM" id="SignalP"/>
    </source>
</evidence>
<protein>
    <recommendedName>
        <fullName evidence="4">Lipoprotein</fullName>
    </recommendedName>
</protein>
<dbReference type="RefSeq" id="WP_119882240.1">
    <property type="nucleotide sequence ID" value="NZ_CP032418.1"/>
</dbReference>
<dbReference type="AlphaFoldDB" id="A0A385YP82"/>
<keyword evidence="1" id="KW-0732">Signal</keyword>
<dbReference type="PROSITE" id="PS51257">
    <property type="entry name" value="PROKAR_LIPOPROTEIN"/>
    <property type="match status" value="1"/>
</dbReference>